<dbReference type="EMBL" id="SMNA01000005">
    <property type="protein sequence ID" value="TDE94294.1"/>
    <property type="molecule type" value="Genomic_DNA"/>
</dbReference>
<comment type="caution">
    <text evidence="3">The sequence shown here is derived from an EMBL/GenBank/DDBJ whole genome shotgun (WGS) entry which is preliminary data.</text>
</comment>
<organism evidence="3 4">
    <name type="scientific">Occultella glacieicola</name>
    <dbReference type="NCBI Taxonomy" id="2518684"/>
    <lineage>
        <taxon>Bacteria</taxon>
        <taxon>Bacillati</taxon>
        <taxon>Actinomycetota</taxon>
        <taxon>Actinomycetes</taxon>
        <taxon>Micrococcales</taxon>
        <taxon>Ruaniaceae</taxon>
        <taxon>Occultella</taxon>
    </lineage>
</organism>
<keyword evidence="4" id="KW-1185">Reference proteome</keyword>
<accession>A0ABY2E5A5</accession>
<dbReference type="InterPro" id="IPR000415">
    <property type="entry name" value="Nitroreductase-like"/>
</dbReference>
<gene>
    <name evidence="3" type="ORF">EXU48_10585</name>
</gene>
<dbReference type="Proteomes" id="UP000504882">
    <property type="component" value="Unassembled WGS sequence"/>
</dbReference>
<dbReference type="Gene3D" id="3.40.109.10">
    <property type="entry name" value="NADH Oxidase"/>
    <property type="match status" value="1"/>
</dbReference>
<reference evidence="3 4" key="1">
    <citation type="submission" date="2019-03" db="EMBL/GenBank/DDBJ databases">
        <title>Genomic features of bacteria from cold environments.</title>
        <authorList>
            <person name="Shen L."/>
        </authorList>
    </citation>
    <scope>NUCLEOTIDE SEQUENCE [LARGE SCALE GENOMIC DNA]</scope>
    <source>
        <strain evidence="4">T3246-1</strain>
    </source>
</reference>
<evidence type="ECO:0000256" key="1">
    <source>
        <dbReference type="SAM" id="MobiDB-lite"/>
    </source>
</evidence>
<dbReference type="PANTHER" id="PTHR43745">
    <property type="entry name" value="NITROREDUCTASE MJ1384-RELATED"/>
    <property type="match status" value="1"/>
</dbReference>
<evidence type="ECO:0000259" key="2">
    <source>
        <dbReference type="Pfam" id="PF00881"/>
    </source>
</evidence>
<evidence type="ECO:0000313" key="4">
    <source>
        <dbReference type="Proteomes" id="UP000504882"/>
    </source>
</evidence>
<proteinExistence type="predicted"/>
<name>A0ABY2E5A5_9MICO</name>
<sequence>MQAQSAEPVASSPLQDLLRRRRTSRRFSAGPMSSEQLSRLLRAALGPVGDGRRSVPSAHARYPLSLAVVVGGVDGLPAGVYRYDADADAVSRRTAGDRRRDFAAGSFVDEDWLAGAAALVVIGADLGAAARDFADQPPDRGERYVWLEAGHLSQNLYLQAAEEELGAALVAGVDDERLREAAHDALPEGHLPLALFAVGPATDR</sequence>
<dbReference type="InterPro" id="IPR052544">
    <property type="entry name" value="Bacteriocin_Proc_Enz"/>
</dbReference>
<feature type="region of interest" description="Disordered" evidence="1">
    <location>
        <begin position="1"/>
        <end position="34"/>
    </location>
</feature>
<dbReference type="CDD" id="cd02142">
    <property type="entry name" value="McbC_SagB-like_oxidoreductase"/>
    <property type="match status" value="1"/>
</dbReference>
<protein>
    <submittedName>
        <fullName evidence="3">SagB/ThcOx family dehydrogenase</fullName>
    </submittedName>
</protein>
<feature type="domain" description="Nitroreductase" evidence="2">
    <location>
        <begin position="18"/>
        <end position="199"/>
    </location>
</feature>
<dbReference type="InterPro" id="IPR029479">
    <property type="entry name" value="Nitroreductase"/>
</dbReference>
<dbReference type="Pfam" id="PF00881">
    <property type="entry name" value="Nitroreductase"/>
    <property type="match status" value="1"/>
</dbReference>
<dbReference type="PANTHER" id="PTHR43745:SF2">
    <property type="entry name" value="NITROREDUCTASE MJ1384-RELATED"/>
    <property type="match status" value="1"/>
</dbReference>
<dbReference type="SUPFAM" id="SSF55469">
    <property type="entry name" value="FMN-dependent nitroreductase-like"/>
    <property type="match status" value="1"/>
</dbReference>
<evidence type="ECO:0000313" key="3">
    <source>
        <dbReference type="EMBL" id="TDE94294.1"/>
    </source>
</evidence>